<name>E3J991_PSEI1</name>
<evidence type="ECO:0000256" key="2">
    <source>
        <dbReference type="SAM" id="MobiDB-lite"/>
    </source>
</evidence>
<keyword evidence="1 4" id="KW-0378">Hydrolase</keyword>
<proteinExistence type="predicted"/>
<accession>E3J991</accession>
<evidence type="ECO:0000313" key="4">
    <source>
        <dbReference type="EMBL" id="ADP82110.1"/>
    </source>
</evidence>
<dbReference type="eggNOG" id="COG2936">
    <property type="taxonomic scope" value="Bacteria"/>
</dbReference>
<dbReference type="GO" id="GO:0008239">
    <property type="term" value="F:dipeptidyl-peptidase activity"/>
    <property type="evidence" value="ECO:0007669"/>
    <property type="project" value="InterPro"/>
</dbReference>
<dbReference type="PANTHER" id="PTHR43056:SF10">
    <property type="entry name" value="COCE_NOND FAMILY, PUTATIVE (AFU_ORTHOLOGUE AFUA_7G00600)-RELATED"/>
    <property type="match status" value="1"/>
</dbReference>
<dbReference type="Pfam" id="PF02129">
    <property type="entry name" value="Peptidase_S15"/>
    <property type="match status" value="1"/>
</dbReference>
<dbReference type="AlphaFoldDB" id="E3J991"/>
<organism evidence="4 5">
    <name type="scientific">Pseudofrankia inefficax (strain DSM 45817 / CECT 9037 / DDB 130130 / EuI1c)</name>
    <name type="common">Frankia inefficax</name>
    <dbReference type="NCBI Taxonomy" id="298654"/>
    <lineage>
        <taxon>Bacteria</taxon>
        <taxon>Bacillati</taxon>
        <taxon>Actinomycetota</taxon>
        <taxon>Actinomycetes</taxon>
        <taxon>Frankiales</taxon>
        <taxon>Frankiaceae</taxon>
        <taxon>Pseudofrankia</taxon>
    </lineage>
</organism>
<dbReference type="InterPro" id="IPR000383">
    <property type="entry name" value="Xaa-Pro-like_dom"/>
</dbReference>
<feature type="region of interest" description="Disordered" evidence="2">
    <location>
        <begin position="377"/>
        <end position="400"/>
    </location>
</feature>
<evidence type="ECO:0000259" key="3">
    <source>
        <dbReference type="SMART" id="SM00939"/>
    </source>
</evidence>
<protein>
    <submittedName>
        <fullName evidence="4">Hydrolase CocE/NonD family protein</fullName>
    </submittedName>
</protein>
<feature type="domain" description="Xaa-Pro dipeptidyl-peptidase C-terminal" evidence="3">
    <location>
        <begin position="323"/>
        <end position="551"/>
    </location>
</feature>
<evidence type="ECO:0000256" key="1">
    <source>
        <dbReference type="ARBA" id="ARBA00022801"/>
    </source>
</evidence>
<dbReference type="InterPro" id="IPR005674">
    <property type="entry name" value="CocE/Ser_esterase"/>
</dbReference>
<dbReference type="Gene3D" id="1.10.3020.10">
    <property type="entry name" value="alpha-amino acid ester hydrolase ( Helical cap domain)"/>
    <property type="match status" value="1"/>
</dbReference>
<dbReference type="STRING" id="298654.FraEuI1c_4109"/>
<dbReference type="KEGG" id="fri:FraEuI1c_4109"/>
<dbReference type="Pfam" id="PF08530">
    <property type="entry name" value="PepX_C"/>
    <property type="match status" value="1"/>
</dbReference>
<dbReference type="NCBIfam" id="TIGR00976">
    <property type="entry name" value="CocE_NonD"/>
    <property type="match status" value="1"/>
</dbReference>
<dbReference type="InterPro" id="IPR050585">
    <property type="entry name" value="Xaa-Pro_dipeptidyl-ppase/CocE"/>
</dbReference>
<dbReference type="InterPro" id="IPR008979">
    <property type="entry name" value="Galactose-bd-like_sf"/>
</dbReference>
<dbReference type="RefSeq" id="WP_013425228.1">
    <property type="nucleotide sequence ID" value="NC_014666.1"/>
</dbReference>
<dbReference type="Gene3D" id="3.40.50.1820">
    <property type="entry name" value="alpha/beta hydrolase"/>
    <property type="match status" value="1"/>
</dbReference>
<sequence>MTTKTDLGPTPRNRSRRDRLVDRGLRRLLGLPRATSDYTVTHAVRIPMRDGVELVADHYAPKGTPVGTLLVRGPYGRGFPSSALSGRIYAERGYHVLLQSCRGTFGSGGRFDPMVQEIDDGADTVGWLRTQPWFTGRFATVGQSYVGFTQWALLMDPPPELAAAVIDVAPHDFSLAAYGTGAFALHDFLTWSDVVAHQEETSLLSMLLHGRRAQKRMAAALGELPLCQASDGILEGRAPWYEQWLSRPDISDPYWQRMRLGDALERCPVPVLLHGGWQDLFLEQTLHQYEVLHSRGIDVALTVGPWTHLSSAKATKMIAADSLEWLGEHLAGTRKRTRDAPVRIFTTGAETWRDLPAWPPPTTDVALYLDSDRALVDSPPDKETAPSRFTYDPKDPTPTIGGRIMARDAGYRDDTGLADRTDILTFTGPPLTDDLEVLGTPRVELAHSTDNPHADVFVRLSEVDPKGRSHNISDGYLRLDPASPATTVNLALDATAHRFRAGNRIRLTIGGGSHPRFNRNPGTGEPPATATRLATSTHTIAHDAERRSVLYLPTSA</sequence>
<dbReference type="InterPro" id="IPR029058">
    <property type="entry name" value="AB_hydrolase_fold"/>
</dbReference>
<dbReference type="PANTHER" id="PTHR43056">
    <property type="entry name" value="PEPTIDASE S9 PROLYL OLIGOPEPTIDASE"/>
    <property type="match status" value="1"/>
</dbReference>
<keyword evidence="5" id="KW-1185">Reference proteome</keyword>
<dbReference type="EMBL" id="CP002299">
    <property type="protein sequence ID" value="ADP82110.1"/>
    <property type="molecule type" value="Genomic_DNA"/>
</dbReference>
<dbReference type="OrthoDB" id="5240615at2"/>
<dbReference type="Proteomes" id="UP000002484">
    <property type="component" value="Chromosome"/>
</dbReference>
<dbReference type="InterPro" id="IPR013736">
    <property type="entry name" value="Xaa-Pro_dipept_C"/>
</dbReference>
<dbReference type="InParanoid" id="E3J991"/>
<reference evidence="4 5" key="1">
    <citation type="submission" date="2010-10" db="EMBL/GenBank/DDBJ databases">
        <title>Complete sequence of Frankia sp. EuI1c.</title>
        <authorList>
            <consortium name="US DOE Joint Genome Institute"/>
            <person name="Lucas S."/>
            <person name="Copeland A."/>
            <person name="Lapidus A."/>
            <person name="Cheng J.-F."/>
            <person name="Bruce D."/>
            <person name="Goodwin L."/>
            <person name="Pitluck S."/>
            <person name="Chertkov O."/>
            <person name="Detter J.C."/>
            <person name="Han C."/>
            <person name="Tapia R."/>
            <person name="Land M."/>
            <person name="Hauser L."/>
            <person name="Jeffries C."/>
            <person name="Kyrpides N."/>
            <person name="Ivanova N."/>
            <person name="Mikhailova N."/>
            <person name="Beauchemin N."/>
            <person name="Sen A."/>
            <person name="Sur S.A."/>
            <person name="Gtari M."/>
            <person name="Wall L."/>
            <person name="Tisa L."/>
            <person name="Woyke T."/>
        </authorList>
    </citation>
    <scope>NUCLEOTIDE SEQUENCE [LARGE SCALE GENOMIC DNA]</scope>
    <source>
        <strain evidence="5">DSM 45817 / CECT 9037 / EuI1c</strain>
    </source>
</reference>
<feature type="compositionally biased region" description="Basic and acidic residues" evidence="2">
    <location>
        <begin position="377"/>
        <end position="395"/>
    </location>
</feature>
<dbReference type="Gene3D" id="2.60.120.260">
    <property type="entry name" value="Galactose-binding domain-like"/>
    <property type="match status" value="1"/>
</dbReference>
<evidence type="ECO:0000313" key="5">
    <source>
        <dbReference type="Proteomes" id="UP000002484"/>
    </source>
</evidence>
<dbReference type="SMART" id="SM00939">
    <property type="entry name" value="PepX_C"/>
    <property type="match status" value="1"/>
</dbReference>
<dbReference type="SUPFAM" id="SSF49785">
    <property type="entry name" value="Galactose-binding domain-like"/>
    <property type="match status" value="1"/>
</dbReference>
<dbReference type="HOGENOM" id="CLU_015590_5_2_11"/>
<dbReference type="SUPFAM" id="SSF53474">
    <property type="entry name" value="alpha/beta-Hydrolases"/>
    <property type="match status" value="1"/>
</dbReference>
<gene>
    <name evidence="4" type="ordered locus">FraEuI1c_4109</name>
</gene>